<dbReference type="PANTHER" id="PTHR21077:SF5">
    <property type="entry name" value="CROSSOVER JUNCTION ENDONUCLEASE MMS4"/>
    <property type="match status" value="1"/>
</dbReference>
<dbReference type="GO" id="GO:0006302">
    <property type="term" value="P:double-strand break repair"/>
    <property type="evidence" value="ECO:0007669"/>
    <property type="project" value="TreeGrafter"/>
</dbReference>
<feature type="compositionally biased region" description="Basic and acidic residues" evidence="13">
    <location>
        <begin position="104"/>
        <end position="120"/>
    </location>
</feature>
<name>A0A1R0GUX1_9FUNG</name>
<gene>
    <name evidence="14" type="ORF">AYI68_g5208</name>
</gene>
<evidence type="ECO:0000256" key="4">
    <source>
        <dbReference type="ARBA" id="ARBA00022723"/>
    </source>
</evidence>
<dbReference type="GO" id="GO:0031573">
    <property type="term" value="P:mitotic intra-S DNA damage checkpoint signaling"/>
    <property type="evidence" value="ECO:0007669"/>
    <property type="project" value="TreeGrafter"/>
</dbReference>
<feature type="compositionally biased region" description="Low complexity" evidence="13">
    <location>
        <begin position="123"/>
        <end position="145"/>
    </location>
</feature>
<dbReference type="GO" id="GO:0031297">
    <property type="term" value="P:replication fork processing"/>
    <property type="evidence" value="ECO:0007669"/>
    <property type="project" value="TreeGrafter"/>
</dbReference>
<reference evidence="14 15" key="1">
    <citation type="journal article" date="2016" name="Mol. Biol. Evol.">
        <title>Genome-Wide Survey of Gut Fungi (Harpellales) Reveals the First Horizontally Transferred Ubiquitin Gene from a Mosquito Host.</title>
        <authorList>
            <person name="Wang Y."/>
            <person name="White M.M."/>
            <person name="Kvist S."/>
            <person name="Moncalvo J.M."/>
        </authorList>
    </citation>
    <scope>NUCLEOTIDE SEQUENCE [LARGE SCALE GENOMIC DNA]</scope>
    <source>
        <strain evidence="14 15">ALG-7-W6</strain>
    </source>
</reference>
<dbReference type="PANTHER" id="PTHR21077">
    <property type="entry name" value="EME1 PROTEIN"/>
    <property type="match status" value="1"/>
</dbReference>
<evidence type="ECO:0000256" key="9">
    <source>
        <dbReference type="ARBA" id="ARBA00023172"/>
    </source>
</evidence>
<keyword evidence="8" id="KW-0460">Magnesium</keyword>
<dbReference type="Gene3D" id="1.10.150.670">
    <property type="entry name" value="Crossover junction endonuclease EME1, DNA-binding domain"/>
    <property type="match status" value="1"/>
</dbReference>
<evidence type="ECO:0000313" key="14">
    <source>
        <dbReference type="EMBL" id="OLY80693.1"/>
    </source>
</evidence>
<dbReference type="GO" id="GO:0000712">
    <property type="term" value="P:resolution of meiotic recombination intermediates"/>
    <property type="evidence" value="ECO:0007669"/>
    <property type="project" value="TreeGrafter"/>
</dbReference>
<evidence type="ECO:0000256" key="5">
    <source>
        <dbReference type="ARBA" id="ARBA00022759"/>
    </source>
</evidence>
<dbReference type="GO" id="GO:0046872">
    <property type="term" value="F:metal ion binding"/>
    <property type="evidence" value="ECO:0007669"/>
    <property type="project" value="UniProtKB-KW"/>
</dbReference>
<dbReference type="EMBL" id="LSSL01003241">
    <property type="protein sequence ID" value="OLY80693.1"/>
    <property type="molecule type" value="Genomic_DNA"/>
</dbReference>
<dbReference type="GO" id="GO:0008821">
    <property type="term" value="F:crossover junction DNA endonuclease activity"/>
    <property type="evidence" value="ECO:0007669"/>
    <property type="project" value="TreeGrafter"/>
</dbReference>
<evidence type="ECO:0000256" key="6">
    <source>
        <dbReference type="ARBA" id="ARBA00022763"/>
    </source>
</evidence>
<dbReference type="Proteomes" id="UP000187455">
    <property type="component" value="Unassembled WGS sequence"/>
</dbReference>
<evidence type="ECO:0000313" key="15">
    <source>
        <dbReference type="Proteomes" id="UP000187455"/>
    </source>
</evidence>
<comment type="subcellular location">
    <subcellularLocation>
        <location evidence="2">Nucleus</location>
    </subcellularLocation>
</comment>
<dbReference type="GO" id="GO:0048476">
    <property type="term" value="C:Holliday junction resolvase complex"/>
    <property type="evidence" value="ECO:0007669"/>
    <property type="project" value="InterPro"/>
</dbReference>
<evidence type="ECO:0000256" key="11">
    <source>
        <dbReference type="ARBA" id="ARBA00023242"/>
    </source>
</evidence>
<proteinExistence type="predicted"/>
<dbReference type="OrthoDB" id="343092at2759"/>
<protein>
    <submittedName>
        <fullName evidence="14">Uncharacterized protein</fullName>
    </submittedName>
</protein>
<evidence type="ECO:0000256" key="3">
    <source>
        <dbReference type="ARBA" id="ARBA00022722"/>
    </source>
</evidence>
<comment type="caution">
    <text evidence="14">The sequence shown here is derived from an EMBL/GenBank/DDBJ whole genome shotgun (WGS) entry which is preliminary data.</text>
</comment>
<dbReference type="InterPro" id="IPR033310">
    <property type="entry name" value="Mms4/EME1/EME2"/>
</dbReference>
<keyword evidence="10" id="KW-0234">DNA repair</keyword>
<keyword evidence="9" id="KW-0233">DNA recombination</keyword>
<keyword evidence="5" id="KW-0255">Endonuclease</keyword>
<evidence type="ECO:0000256" key="8">
    <source>
        <dbReference type="ARBA" id="ARBA00022842"/>
    </source>
</evidence>
<keyword evidence="12" id="KW-0469">Meiosis</keyword>
<dbReference type="AlphaFoldDB" id="A0A1R0GUX1"/>
<dbReference type="InterPro" id="IPR042530">
    <property type="entry name" value="EME1/EME2_C"/>
</dbReference>
<evidence type="ECO:0000256" key="10">
    <source>
        <dbReference type="ARBA" id="ARBA00023204"/>
    </source>
</evidence>
<keyword evidence="11" id="KW-0539">Nucleus</keyword>
<keyword evidence="3" id="KW-0540">Nuclease</keyword>
<evidence type="ECO:0000256" key="1">
    <source>
        <dbReference type="ARBA" id="ARBA00001946"/>
    </source>
</evidence>
<organism evidence="14 15">
    <name type="scientific">Smittium mucronatum</name>
    <dbReference type="NCBI Taxonomy" id="133383"/>
    <lineage>
        <taxon>Eukaryota</taxon>
        <taxon>Fungi</taxon>
        <taxon>Fungi incertae sedis</taxon>
        <taxon>Zoopagomycota</taxon>
        <taxon>Kickxellomycotina</taxon>
        <taxon>Harpellomycetes</taxon>
        <taxon>Harpellales</taxon>
        <taxon>Legeriomycetaceae</taxon>
        <taxon>Smittium</taxon>
    </lineage>
</organism>
<keyword evidence="7" id="KW-0378">Hydrolase</keyword>
<keyword evidence="6" id="KW-0227">DNA damage</keyword>
<dbReference type="STRING" id="133383.A0A1R0GUX1"/>
<evidence type="ECO:0000256" key="13">
    <source>
        <dbReference type="SAM" id="MobiDB-lite"/>
    </source>
</evidence>
<accession>A0A1R0GUX1</accession>
<sequence>MFLPVEKKLYECISSAILVLSSLEFSEMVSDSENDLSQVIGDLYSEMSLEKLFIIIYGYPSFTKNSNSSAVRSFASSFKKAIKNNSFDIGKIPPAHPHIVNNPRKPDDDKNIGNRGDLHSEPNVLSLSSENSDSSINSESGGNNTNKKKRKKNLNNVGALGKEVKEASLSETQDAIIGIEYDFPNTFFFLDIDDISSLGRIIAQITTNVALIPFSDHHQNISKNDIFRMGLNIDSSNIKSGVGFKDTYIKFLEQIPKVTPMMAKGISNKYQTIEKLYRSWDAIKAKYPSGRYSANGTKTSSNTFPAIINDKDSDPKYALSEILVNNGRGYGDRPIGPSVSQIVYNFFNSNDPYQNVLDHK</sequence>
<feature type="region of interest" description="Disordered" evidence="13">
    <location>
        <begin position="89"/>
        <end position="154"/>
    </location>
</feature>
<evidence type="ECO:0000256" key="12">
    <source>
        <dbReference type="ARBA" id="ARBA00023254"/>
    </source>
</evidence>
<dbReference type="GO" id="GO:0005634">
    <property type="term" value="C:nucleus"/>
    <property type="evidence" value="ECO:0007669"/>
    <property type="project" value="UniProtKB-SubCell"/>
</dbReference>
<comment type="cofactor">
    <cofactor evidence="1">
        <name>Mg(2+)</name>
        <dbReference type="ChEBI" id="CHEBI:18420"/>
    </cofactor>
</comment>
<keyword evidence="4" id="KW-0479">Metal-binding</keyword>
<evidence type="ECO:0000256" key="2">
    <source>
        <dbReference type="ARBA" id="ARBA00004123"/>
    </source>
</evidence>
<keyword evidence="15" id="KW-1185">Reference proteome</keyword>
<evidence type="ECO:0000256" key="7">
    <source>
        <dbReference type="ARBA" id="ARBA00022801"/>
    </source>
</evidence>